<evidence type="ECO:0000259" key="8">
    <source>
        <dbReference type="PROSITE" id="PS50928"/>
    </source>
</evidence>
<evidence type="ECO:0000256" key="5">
    <source>
        <dbReference type="ARBA" id="ARBA00022989"/>
    </source>
</evidence>
<feature type="transmembrane region" description="Helical" evidence="7">
    <location>
        <begin position="69"/>
        <end position="93"/>
    </location>
</feature>
<feature type="transmembrane region" description="Helical" evidence="7">
    <location>
        <begin position="12"/>
        <end position="35"/>
    </location>
</feature>
<dbReference type="PROSITE" id="PS50928">
    <property type="entry name" value="ABC_TM1"/>
    <property type="match status" value="1"/>
</dbReference>
<evidence type="ECO:0000256" key="2">
    <source>
        <dbReference type="ARBA" id="ARBA00022448"/>
    </source>
</evidence>
<evidence type="ECO:0000313" key="9">
    <source>
        <dbReference type="EMBL" id="RRJ25872.1"/>
    </source>
</evidence>
<dbReference type="EMBL" id="RRCO01000002">
    <property type="protein sequence ID" value="RRJ25872.1"/>
    <property type="molecule type" value="Genomic_DNA"/>
</dbReference>
<keyword evidence="6 7" id="KW-0472">Membrane</keyword>
<keyword evidence="2 7" id="KW-0813">Transport</keyword>
<dbReference type="AlphaFoldDB" id="A0A3P3QX77"/>
<evidence type="ECO:0000256" key="1">
    <source>
        <dbReference type="ARBA" id="ARBA00004651"/>
    </source>
</evidence>
<sequence>MKKSNISMKVIAYTFLIIMAIIFIMPMLFTIISSLKTKLDIFSDPFALPKNPQWSNYFIAWKDANMSAYFINSVIQSGSTVILTSLISTMAAYALARFDFKLNKVLVLVFMLGMMVPMHTILVPVSYIIGLFNLKNNIFALVLVYVAFNLPFSIMVMITFMKGVNRSLEEAAIIDGANYFQIYSKIMIPLTLPAISTISIFNFMGAWNNILFPLLFINDKRLRPISLGLLNFNGERGSEYGLMMAGIVITVAVPLAIYLLFQEKVESGLAAGAVKE</sequence>
<dbReference type="GO" id="GO:0005886">
    <property type="term" value="C:plasma membrane"/>
    <property type="evidence" value="ECO:0007669"/>
    <property type="project" value="UniProtKB-SubCell"/>
</dbReference>
<reference evidence="9 10" key="1">
    <citation type="submission" date="2018-11" db="EMBL/GenBank/DDBJ databases">
        <title>Genome sequencing of Lachnoanaerobaculum sp. KCOM 2030 (= ChDC B114).</title>
        <authorList>
            <person name="Kook J.-K."/>
            <person name="Park S.-N."/>
            <person name="Lim Y.K."/>
        </authorList>
    </citation>
    <scope>NUCLEOTIDE SEQUENCE [LARGE SCALE GENOMIC DNA]</scope>
    <source>
        <strain evidence="9 10">KCOM 2030</strain>
    </source>
</reference>
<comment type="caution">
    <text evidence="9">The sequence shown here is derived from an EMBL/GenBank/DDBJ whole genome shotgun (WGS) entry which is preliminary data.</text>
</comment>
<gene>
    <name evidence="9" type="ORF">EHV10_04840</name>
</gene>
<dbReference type="PANTHER" id="PTHR43744:SF8">
    <property type="entry name" value="SN-GLYCEROL-3-PHOSPHATE TRANSPORT SYSTEM PERMEASE PROTEIN UGPE"/>
    <property type="match status" value="1"/>
</dbReference>
<protein>
    <submittedName>
        <fullName evidence="9">Carbohydrate ABC transporter permease</fullName>
    </submittedName>
</protein>
<feature type="domain" description="ABC transmembrane type-1" evidence="8">
    <location>
        <begin position="70"/>
        <end position="261"/>
    </location>
</feature>
<comment type="subcellular location">
    <subcellularLocation>
        <location evidence="1 7">Cell membrane</location>
        <topology evidence="1 7">Multi-pass membrane protein</topology>
    </subcellularLocation>
</comment>
<organism evidence="9 10">
    <name type="scientific">Lachnoanaerobaculum gingivalis</name>
    <dbReference type="NCBI Taxonomy" id="2490855"/>
    <lineage>
        <taxon>Bacteria</taxon>
        <taxon>Bacillati</taxon>
        <taxon>Bacillota</taxon>
        <taxon>Clostridia</taxon>
        <taxon>Lachnospirales</taxon>
        <taxon>Lachnospiraceae</taxon>
        <taxon>Lachnoanaerobaculum</taxon>
    </lineage>
</organism>
<evidence type="ECO:0000256" key="7">
    <source>
        <dbReference type="RuleBase" id="RU363032"/>
    </source>
</evidence>
<keyword evidence="10" id="KW-1185">Reference proteome</keyword>
<accession>A0A3P3QX77</accession>
<evidence type="ECO:0000256" key="4">
    <source>
        <dbReference type="ARBA" id="ARBA00022692"/>
    </source>
</evidence>
<dbReference type="CDD" id="cd06261">
    <property type="entry name" value="TM_PBP2"/>
    <property type="match status" value="1"/>
</dbReference>
<proteinExistence type="inferred from homology"/>
<dbReference type="Proteomes" id="UP000272490">
    <property type="component" value="Unassembled WGS sequence"/>
</dbReference>
<comment type="similarity">
    <text evidence="7">Belongs to the binding-protein-dependent transport system permease family.</text>
</comment>
<feature type="transmembrane region" description="Helical" evidence="7">
    <location>
        <begin position="105"/>
        <end position="132"/>
    </location>
</feature>
<evidence type="ECO:0000256" key="3">
    <source>
        <dbReference type="ARBA" id="ARBA00022475"/>
    </source>
</evidence>
<keyword evidence="3" id="KW-1003">Cell membrane</keyword>
<dbReference type="Gene3D" id="1.10.3720.10">
    <property type="entry name" value="MetI-like"/>
    <property type="match status" value="1"/>
</dbReference>
<dbReference type="GO" id="GO:0055085">
    <property type="term" value="P:transmembrane transport"/>
    <property type="evidence" value="ECO:0007669"/>
    <property type="project" value="InterPro"/>
</dbReference>
<keyword evidence="5 7" id="KW-1133">Transmembrane helix</keyword>
<dbReference type="OrthoDB" id="42677at2"/>
<dbReference type="SUPFAM" id="SSF161098">
    <property type="entry name" value="MetI-like"/>
    <property type="match status" value="1"/>
</dbReference>
<feature type="transmembrane region" description="Helical" evidence="7">
    <location>
        <begin position="138"/>
        <end position="161"/>
    </location>
</feature>
<feature type="transmembrane region" description="Helical" evidence="7">
    <location>
        <begin position="182"/>
        <end position="204"/>
    </location>
</feature>
<dbReference type="RefSeq" id="WP_128673687.1">
    <property type="nucleotide sequence ID" value="NZ_CAUQHB010000022.1"/>
</dbReference>
<dbReference type="InterPro" id="IPR000515">
    <property type="entry name" value="MetI-like"/>
</dbReference>
<name>A0A3P3QX77_9FIRM</name>
<evidence type="ECO:0000313" key="10">
    <source>
        <dbReference type="Proteomes" id="UP000272490"/>
    </source>
</evidence>
<dbReference type="InterPro" id="IPR035906">
    <property type="entry name" value="MetI-like_sf"/>
</dbReference>
<dbReference type="Pfam" id="PF00528">
    <property type="entry name" value="BPD_transp_1"/>
    <property type="match status" value="1"/>
</dbReference>
<keyword evidence="4 7" id="KW-0812">Transmembrane</keyword>
<dbReference type="PANTHER" id="PTHR43744">
    <property type="entry name" value="ABC TRANSPORTER PERMEASE PROTEIN MG189-RELATED-RELATED"/>
    <property type="match status" value="1"/>
</dbReference>
<evidence type="ECO:0000256" key="6">
    <source>
        <dbReference type="ARBA" id="ARBA00023136"/>
    </source>
</evidence>
<feature type="transmembrane region" description="Helical" evidence="7">
    <location>
        <begin position="240"/>
        <end position="261"/>
    </location>
</feature>